<evidence type="ECO:0000256" key="1">
    <source>
        <dbReference type="ARBA" id="ARBA00004613"/>
    </source>
</evidence>
<evidence type="ECO:0000256" key="6">
    <source>
        <dbReference type="SAM" id="MobiDB-lite"/>
    </source>
</evidence>
<organism evidence="8 9">
    <name type="scientific">Heligmosomoides polygyrus</name>
    <name type="common">Parasitic roundworm</name>
    <dbReference type="NCBI Taxonomy" id="6339"/>
    <lineage>
        <taxon>Eukaryota</taxon>
        <taxon>Metazoa</taxon>
        <taxon>Ecdysozoa</taxon>
        <taxon>Nematoda</taxon>
        <taxon>Chromadorea</taxon>
        <taxon>Rhabditida</taxon>
        <taxon>Rhabditina</taxon>
        <taxon>Rhabditomorpha</taxon>
        <taxon>Strongyloidea</taxon>
        <taxon>Heligmosomidae</taxon>
        <taxon>Heligmosomoides</taxon>
    </lineage>
</organism>
<dbReference type="InterPro" id="IPR036383">
    <property type="entry name" value="TSP1_rpt_sf"/>
</dbReference>
<dbReference type="SUPFAM" id="SSF82895">
    <property type="entry name" value="TSP-1 type 1 repeat"/>
    <property type="match status" value="3"/>
</dbReference>
<dbReference type="Pfam" id="PF00090">
    <property type="entry name" value="TSP_1"/>
    <property type="match status" value="3"/>
</dbReference>
<reference evidence="7 8" key="1">
    <citation type="submission" date="2018-11" db="EMBL/GenBank/DDBJ databases">
        <authorList>
            <consortium name="Pathogen Informatics"/>
        </authorList>
    </citation>
    <scope>NUCLEOTIDE SEQUENCE [LARGE SCALE GENOMIC DNA]</scope>
</reference>
<keyword evidence="8" id="KW-1185">Reference proteome</keyword>
<keyword evidence="2" id="KW-0964">Secreted</keyword>
<evidence type="ECO:0000313" key="7">
    <source>
        <dbReference type="EMBL" id="VDP12372.1"/>
    </source>
</evidence>
<keyword evidence="5" id="KW-1015">Disulfide bond</keyword>
<dbReference type="SMART" id="SM00209">
    <property type="entry name" value="TSP1"/>
    <property type="match status" value="3"/>
</dbReference>
<dbReference type="InterPro" id="IPR000884">
    <property type="entry name" value="TSP1_rpt"/>
</dbReference>
<evidence type="ECO:0000256" key="2">
    <source>
        <dbReference type="ARBA" id="ARBA00022525"/>
    </source>
</evidence>
<keyword evidence="4" id="KW-0677">Repeat</keyword>
<dbReference type="PANTHER" id="PTHR22906">
    <property type="entry name" value="PROPERDIN"/>
    <property type="match status" value="1"/>
</dbReference>
<dbReference type="OrthoDB" id="6273859at2759"/>
<feature type="region of interest" description="Disordered" evidence="6">
    <location>
        <begin position="88"/>
        <end position="107"/>
    </location>
</feature>
<gene>
    <name evidence="7" type="ORF">HPBE_LOCUS18641</name>
</gene>
<dbReference type="Gene3D" id="2.20.100.10">
    <property type="entry name" value="Thrombospondin type-1 (TSP1) repeat"/>
    <property type="match status" value="2"/>
</dbReference>
<dbReference type="PROSITE" id="PS50092">
    <property type="entry name" value="TSP1"/>
    <property type="match status" value="3"/>
</dbReference>
<accession>A0A3P8AEQ5</accession>
<protein>
    <submittedName>
        <fullName evidence="9">TSP1_spondin domain-containing protein</fullName>
    </submittedName>
</protein>
<dbReference type="WBParaSite" id="HPBE_0001864201-mRNA-1">
    <property type="protein sequence ID" value="HPBE_0001864201-mRNA-1"/>
    <property type="gene ID" value="HPBE_0001864201"/>
</dbReference>
<accession>A0A183G9L8</accession>
<dbReference type="EMBL" id="UZAH01030819">
    <property type="protein sequence ID" value="VDP12372.1"/>
    <property type="molecule type" value="Genomic_DNA"/>
</dbReference>
<proteinExistence type="predicted"/>
<name>A0A183G9L8_HELPZ</name>
<dbReference type="Proteomes" id="UP000050761">
    <property type="component" value="Unassembled WGS sequence"/>
</dbReference>
<sequence length="378" mass="40835">MCVPTLASMDSSPCPARQGDPCAPKSLCPNAPQVVPSVWAEWGLCSQTCGAGTRTRQCSGIGPLSAFHDFGMLRVNKQRCSCNPARKAEGTGTCPAWHESSDRSKTSCNSVGCLGPAVESCSMIAICQEWSQWNTWTACSATCGEGERKRTRECIGGRDCPGVSMASRSPHVVHFLDLVVNPDMKSTLFLQAPIFMLQTVETCAAPPCPSWTDWSPWEGCSITCGTGQERRSRTCQVHACFHSDLLLSYSGFRARLRHESRGGWDGCLVGLGVESEPGICRLHPIPGSSFGLLSRPTKSSIPGFGELVPDLSGKTKALICSSVGHHKSLYGQIRSQSASTTSCRSIRLSHKSPPCFSTIQCGFRWRSFHSAIHGSERE</sequence>
<comment type="subcellular location">
    <subcellularLocation>
        <location evidence="1">Secreted</location>
    </subcellularLocation>
</comment>
<dbReference type="PANTHER" id="PTHR22906:SF43">
    <property type="entry name" value="PROPERDIN"/>
    <property type="match status" value="1"/>
</dbReference>
<evidence type="ECO:0000256" key="5">
    <source>
        <dbReference type="ARBA" id="ARBA00023157"/>
    </source>
</evidence>
<evidence type="ECO:0000313" key="8">
    <source>
        <dbReference type="Proteomes" id="UP000050761"/>
    </source>
</evidence>
<dbReference type="InterPro" id="IPR052065">
    <property type="entry name" value="Compl_asym_regulator"/>
</dbReference>
<evidence type="ECO:0000256" key="3">
    <source>
        <dbReference type="ARBA" id="ARBA00022729"/>
    </source>
</evidence>
<evidence type="ECO:0000313" key="9">
    <source>
        <dbReference type="WBParaSite" id="HPBE_0001864201-mRNA-1"/>
    </source>
</evidence>
<reference evidence="9" key="2">
    <citation type="submission" date="2019-09" db="UniProtKB">
        <authorList>
            <consortium name="WormBaseParasite"/>
        </authorList>
    </citation>
    <scope>IDENTIFICATION</scope>
</reference>
<evidence type="ECO:0000256" key="4">
    <source>
        <dbReference type="ARBA" id="ARBA00022737"/>
    </source>
</evidence>
<dbReference type="AlphaFoldDB" id="A0A183G9L8"/>
<keyword evidence="3" id="KW-0732">Signal</keyword>